<evidence type="ECO:0000259" key="1">
    <source>
        <dbReference type="Pfam" id="PF07238"/>
    </source>
</evidence>
<dbReference type="EMBL" id="JAROCY010000010">
    <property type="protein sequence ID" value="MDF8333840.1"/>
    <property type="molecule type" value="Genomic_DNA"/>
</dbReference>
<comment type="caution">
    <text evidence="2">The sequence shown here is derived from an EMBL/GenBank/DDBJ whole genome shotgun (WGS) entry which is preliminary data.</text>
</comment>
<dbReference type="InterPro" id="IPR009875">
    <property type="entry name" value="PilZ_domain"/>
</dbReference>
<evidence type="ECO:0000313" key="2">
    <source>
        <dbReference type="EMBL" id="MDF8333840.1"/>
    </source>
</evidence>
<proteinExistence type="predicted"/>
<accession>A0ABT6CL80</accession>
<keyword evidence="3" id="KW-1185">Reference proteome</keyword>
<feature type="domain" description="PilZ" evidence="1">
    <location>
        <begin position="15"/>
        <end position="99"/>
    </location>
</feature>
<dbReference type="Proteomes" id="UP001222770">
    <property type="component" value="Unassembled WGS sequence"/>
</dbReference>
<reference evidence="2 3" key="1">
    <citation type="submission" date="2023-03" db="EMBL/GenBank/DDBJ databases">
        <title>Novosphingobium cyanobacteriorum sp. nov., isolated from a eutrophic reservoir during the Microcystis bloom period.</title>
        <authorList>
            <person name="Kang M."/>
            <person name="Le V."/>
            <person name="Ko S.-R."/>
            <person name="Lee S.-A."/>
            <person name="Ahn C.-Y."/>
        </authorList>
    </citation>
    <scope>NUCLEOTIDE SEQUENCE [LARGE SCALE GENOMIC DNA]</scope>
    <source>
        <strain evidence="2 3">HBC54</strain>
    </source>
</reference>
<sequence length="105" mass="11902">MATAIISGRHGSAERRSERNRLGVRIKYRRRIVRLAAQTIDLSCHGLRLSGMERFRVGDTVWITLPGLEPRRANVVWAERFQAGCEFAEPLHPAVLEAVVRGRLI</sequence>
<name>A0ABT6CL80_9SPHN</name>
<evidence type="ECO:0000313" key="3">
    <source>
        <dbReference type="Proteomes" id="UP001222770"/>
    </source>
</evidence>
<organism evidence="2 3">
    <name type="scientific">Novosphingobium cyanobacteriorum</name>
    <dbReference type="NCBI Taxonomy" id="3024215"/>
    <lineage>
        <taxon>Bacteria</taxon>
        <taxon>Pseudomonadati</taxon>
        <taxon>Pseudomonadota</taxon>
        <taxon>Alphaproteobacteria</taxon>
        <taxon>Sphingomonadales</taxon>
        <taxon>Sphingomonadaceae</taxon>
        <taxon>Novosphingobium</taxon>
    </lineage>
</organism>
<protein>
    <submittedName>
        <fullName evidence="2">PilZ domain-containing protein</fullName>
    </submittedName>
</protein>
<gene>
    <name evidence="2" type="ORF">POM99_11560</name>
</gene>
<dbReference type="SUPFAM" id="SSF141371">
    <property type="entry name" value="PilZ domain-like"/>
    <property type="match status" value="1"/>
</dbReference>
<dbReference type="RefSeq" id="WP_277277922.1">
    <property type="nucleotide sequence ID" value="NZ_JAROCY010000010.1"/>
</dbReference>
<dbReference type="Pfam" id="PF07238">
    <property type="entry name" value="PilZ"/>
    <property type="match status" value="1"/>
</dbReference>